<proteinExistence type="inferred from homology"/>
<dbReference type="PANTHER" id="PTHR11557">
    <property type="entry name" value="PORPHOBILINOGEN DEAMINASE"/>
    <property type="match status" value="1"/>
</dbReference>
<dbReference type="InterPro" id="IPR036803">
    <property type="entry name" value="Porphobilinogen_deaminase_C_sf"/>
</dbReference>
<evidence type="ECO:0000313" key="11">
    <source>
        <dbReference type="EMBL" id="GIU44453.1"/>
    </source>
</evidence>
<dbReference type="PIRSF" id="PIRSF001438">
    <property type="entry name" value="4pyrrol_synth_OHMeBilane_synth"/>
    <property type="match status" value="1"/>
</dbReference>
<dbReference type="InterPro" id="IPR000860">
    <property type="entry name" value="HemC"/>
</dbReference>
<dbReference type="SUPFAM" id="SSF53850">
    <property type="entry name" value="Periplasmic binding protein-like II"/>
    <property type="match status" value="1"/>
</dbReference>
<comment type="cofactor">
    <cofactor evidence="8">
        <name>dipyrromethane</name>
        <dbReference type="ChEBI" id="CHEBI:60342"/>
    </cofactor>
    <text evidence="8">Binds 1 dipyrromethane group covalently.</text>
</comment>
<evidence type="ECO:0000256" key="2">
    <source>
        <dbReference type="ARBA" id="ARBA00004735"/>
    </source>
</evidence>
<comment type="pathway">
    <text evidence="2">Porphyrin-containing compound metabolism; protoporphyrin-IX biosynthesis; coproporphyrinogen-III from 5-aminolevulinate: step 2/4.</text>
</comment>
<evidence type="ECO:0000256" key="7">
    <source>
        <dbReference type="ARBA" id="ARBA00048169"/>
    </source>
</evidence>
<name>A0ABQ4PA90_SHECO</name>
<dbReference type="PROSITE" id="PS00533">
    <property type="entry name" value="PORPHOBILINOGEN_DEAM"/>
    <property type="match status" value="1"/>
</dbReference>
<dbReference type="Gene3D" id="3.30.160.40">
    <property type="entry name" value="Porphobilinogen deaminase, C-terminal domain"/>
    <property type="match status" value="1"/>
</dbReference>
<dbReference type="Pfam" id="PF03900">
    <property type="entry name" value="Porphobil_deamC"/>
    <property type="match status" value="1"/>
</dbReference>
<dbReference type="Gene3D" id="3.40.190.10">
    <property type="entry name" value="Periplasmic binding protein-like II"/>
    <property type="match status" value="2"/>
</dbReference>
<evidence type="ECO:0000313" key="12">
    <source>
        <dbReference type="Proteomes" id="UP000773469"/>
    </source>
</evidence>
<keyword evidence="6 8" id="KW-0627">Porphyrin biosynthesis</keyword>
<feature type="modified residue" description="S-(dipyrrolylmethanemethyl)cysteine" evidence="8">
    <location>
        <position position="283"/>
    </location>
</feature>
<evidence type="ECO:0000256" key="6">
    <source>
        <dbReference type="ARBA" id="ARBA00023244"/>
    </source>
</evidence>
<comment type="function">
    <text evidence="1 8">Tetrapolymerization of the monopyrrole PBG into the hydroxymethylbilane pre-uroporphyrinogen in several discrete steps.</text>
</comment>
<comment type="subunit">
    <text evidence="4 8">Monomer.</text>
</comment>
<feature type="domain" description="Porphobilinogen deaminase C-terminal" evidence="10">
    <location>
        <begin position="268"/>
        <end position="336"/>
    </location>
</feature>
<evidence type="ECO:0000256" key="4">
    <source>
        <dbReference type="ARBA" id="ARBA00011245"/>
    </source>
</evidence>
<dbReference type="InterPro" id="IPR022419">
    <property type="entry name" value="Porphobilin_deaminase_cofac_BS"/>
</dbReference>
<dbReference type="CDD" id="cd13646">
    <property type="entry name" value="PBP2_EcHMBS_like"/>
    <property type="match status" value="1"/>
</dbReference>
<dbReference type="Pfam" id="PF01379">
    <property type="entry name" value="Porphobil_deam"/>
    <property type="match status" value="1"/>
</dbReference>
<dbReference type="InterPro" id="IPR022417">
    <property type="entry name" value="Porphobilin_deaminase_N"/>
</dbReference>
<dbReference type="InterPro" id="IPR022418">
    <property type="entry name" value="Porphobilinogen_deaminase_C"/>
</dbReference>
<dbReference type="Proteomes" id="UP000773469">
    <property type="component" value="Unassembled WGS sequence"/>
</dbReference>
<dbReference type="EMBL" id="BPEU01000026">
    <property type="protein sequence ID" value="GIU44453.1"/>
    <property type="molecule type" value="Genomic_DNA"/>
</dbReference>
<evidence type="ECO:0000256" key="3">
    <source>
        <dbReference type="ARBA" id="ARBA00005638"/>
    </source>
</evidence>
<dbReference type="NCBIfam" id="TIGR00212">
    <property type="entry name" value="hemC"/>
    <property type="match status" value="1"/>
</dbReference>
<evidence type="ECO:0000256" key="1">
    <source>
        <dbReference type="ARBA" id="ARBA00002869"/>
    </source>
</evidence>
<reference evidence="11 12" key="1">
    <citation type="submission" date="2021-05" db="EMBL/GenBank/DDBJ databases">
        <title>Molecular characterization for Shewanella algae harboring chromosomal blaOXA-55-like strains isolated from clinical and environment sample.</title>
        <authorList>
            <person name="Ohama Y."/>
            <person name="Aoki K."/>
            <person name="Harada S."/>
            <person name="Moriya K."/>
            <person name="Ishii Y."/>
            <person name="Tateda K."/>
        </authorList>
    </citation>
    <scope>NUCLEOTIDE SEQUENCE [LARGE SCALE GENOMIC DNA]</scope>
    <source>
        <strain evidence="11 12">MBTL60-118</strain>
    </source>
</reference>
<comment type="similarity">
    <text evidence="3 8">Belongs to the HMBS family.</text>
</comment>
<dbReference type="SUPFAM" id="SSF54782">
    <property type="entry name" value="Porphobilinogen deaminase (hydroxymethylbilane synthase), C-terminal domain"/>
    <property type="match status" value="1"/>
</dbReference>
<evidence type="ECO:0000259" key="9">
    <source>
        <dbReference type="Pfam" id="PF01379"/>
    </source>
</evidence>
<gene>
    <name evidence="8 11" type="primary">hemC</name>
    <name evidence="11" type="ORF">TUM3794_32490</name>
</gene>
<comment type="catalytic activity">
    <reaction evidence="7 8">
        <text>4 porphobilinogen + H2O = hydroxymethylbilane + 4 NH4(+)</text>
        <dbReference type="Rhea" id="RHEA:13185"/>
        <dbReference type="ChEBI" id="CHEBI:15377"/>
        <dbReference type="ChEBI" id="CHEBI:28938"/>
        <dbReference type="ChEBI" id="CHEBI:57845"/>
        <dbReference type="ChEBI" id="CHEBI:58126"/>
        <dbReference type="EC" id="2.5.1.61"/>
    </reaction>
</comment>
<keyword evidence="12" id="KW-1185">Reference proteome</keyword>
<dbReference type="PRINTS" id="PR00151">
    <property type="entry name" value="PORPHBDMNASE"/>
</dbReference>
<evidence type="ECO:0000256" key="5">
    <source>
        <dbReference type="ARBA" id="ARBA00022679"/>
    </source>
</evidence>
<accession>A0ABQ4PA90</accession>
<keyword evidence="5 8" id="KW-0808">Transferase</keyword>
<dbReference type="PANTHER" id="PTHR11557:SF0">
    <property type="entry name" value="PORPHOBILINOGEN DEAMINASE"/>
    <property type="match status" value="1"/>
</dbReference>
<dbReference type="EC" id="2.5.1.61" evidence="8"/>
<feature type="domain" description="Porphobilinogen deaminase N-terminal" evidence="9">
    <location>
        <begin position="47"/>
        <end position="254"/>
    </location>
</feature>
<dbReference type="HAMAP" id="MF_00260">
    <property type="entry name" value="Porphobil_deam"/>
    <property type="match status" value="1"/>
</dbReference>
<sequence length="350" mass="37709">MITLFIDLDMGTLQRISSTFLHLLETNVSISATIASDGISSMSQNVIRIATRKSPLAMWQAEFVKAELEKAHEGLVVELLPMSTKGDVILDTPLAKVGGKGLFVKELEVAMLEDKADIAVHSMKDVPVDFPEGLGLQVICEREDPRDAFVSNTYKTISELPHGAVVGTSSLRRQCQIRAARPDLEIRDLRGNVGTRLAKLDSGNYDAIILAAAGLKRLKLEQRIASFISAEESLPANGQGAVGIECRTTDERVKALLAPLEHIETRYRVIAERAMNTRLEGGCQVPIGAYAEIVGETLTLRGLVGNPDGSHVIEGTTSGQKTDAEALGIALAEELLAKGAKEILDAVYAK</sequence>
<evidence type="ECO:0000259" key="10">
    <source>
        <dbReference type="Pfam" id="PF03900"/>
    </source>
</evidence>
<organism evidence="11 12">
    <name type="scientific">Shewanella colwelliana</name>
    <name type="common">Alteromonas colwelliana</name>
    <dbReference type="NCBI Taxonomy" id="23"/>
    <lineage>
        <taxon>Bacteria</taxon>
        <taxon>Pseudomonadati</taxon>
        <taxon>Pseudomonadota</taxon>
        <taxon>Gammaproteobacteria</taxon>
        <taxon>Alteromonadales</taxon>
        <taxon>Shewanellaceae</taxon>
        <taxon>Shewanella</taxon>
    </lineage>
</organism>
<evidence type="ECO:0000256" key="8">
    <source>
        <dbReference type="HAMAP-Rule" id="MF_00260"/>
    </source>
</evidence>
<comment type="miscellaneous">
    <text evidence="8">The porphobilinogen subunits are added to the dipyrromethane group.</text>
</comment>
<comment type="caution">
    <text evidence="11">The sequence shown here is derived from an EMBL/GenBank/DDBJ whole genome shotgun (WGS) entry which is preliminary data.</text>
</comment>
<protein>
    <recommendedName>
        <fullName evidence="8">Porphobilinogen deaminase</fullName>
        <shortName evidence="8">PBG</shortName>
        <ecNumber evidence="8">2.5.1.61</ecNumber>
    </recommendedName>
    <alternativeName>
        <fullName evidence="8">Hydroxymethylbilane synthase</fullName>
        <shortName evidence="8">HMBS</shortName>
    </alternativeName>
    <alternativeName>
        <fullName evidence="8">Pre-uroporphyrinogen synthase</fullName>
    </alternativeName>
</protein>